<sequence length="179" mass="20519">MTNPPILSSTLFLTVLLLIGLFFFIRASVKDRTTEAQFRSNLPETSLLPQIKNYFFQRSYEVKSLDPDQEAVTLEGFVQPSWFLAIFLSFLAGSGFVCIGLVLFLYFSEWSYRSAFFLITLLTPLAGIFYWKKAGRVEQVSVKLNESSEAEQTLITVKAHRDELIQLQQSLPLQRCDRD</sequence>
<evidence type="ECO:0008006" key="4">
    <source>
        <dbReference type="Google" id="ProtNLM"/>
    </source>
</evidence>
<dbReference type="RefSeq" id="WP_015229742.1">
    <property type="nucleotide sequence ID" value="NC_019780.1"/>
</dbReference>
<gene>
    <name evidence="2" type="ORF">Dacsa_2116</name>
</gene>
<dbReference type="EMBL" id="CP003944">
    <property type="protein sequence ID" value="AFZ50749.1"/>
    <property type="molecule type" value="Genomic_DNA"/>
</dbReference>
<dbReference type="PANTHER" id="PTHR35302">
    <property type="match status" value="1"/>
</dbReference>
<dbReference type="eggNOG" id="ENOG5031S34">
    <property type="taxonomic scope" value="Bacteria"/>
</dbReference>
<keyword evidence="3" id="KW-1185">Reference proteome</keyword>
<organism evidence="2 3">
    <name type="scientific">Dactylococcopsis salina (strain PCC 8305)</name>
    <name type="common">Myxobactron salinum</name>
    <dbReference type="NCBI Taxonomy" id="13035"/>
    <lineage>
        <taxon>Bacteria</taxon>
        <taxon>Bacillati</taxon>
        <taxon>Cyanobacteriota</taxon>
        <taxon>Cyanophyceae</taxon>
        <taxon>Nodosilineales</taxon>
        <taxon>Cymatolegaceae</taxon>
        <taxon>Dactylococcopsis</taxon>
    </lineage>
</organism>
<evidence type="ECO:0000256" key="1">
    <source>
        <dbReference type="SAM" id="Phobius"/>
    </source>
</evidence>
<dbReference type="Proteomes" id="UP000010482">
    <property type="component" value="Chromosome"/>
</dbReference>
<accession>K9YV32</accession>
<evidence type="ECO:0000313" key="2">
    <source>
        <dbReference type="EMBL" id="AFZ50749.1"/>
    </source>
</evidence>
<feature type="transmembrane region" description="Helical" evidence="1">
    <location>
        <begin position="6"/>
        <end position="25"/>
    </location>
</feature>
<dbReference type="InterPro" id="IPR021919">
    <property type="entry name" value="CCB1"/>
</dbReference>
<dbReference type="AlphaFoldDB" id="K9YV32"/>
<keyword evidence="1" id="KW-0812">Transmembrane</keyword>
<reference evidence="2" key="1">
    <citation type="submission" date="2012-04" db="EMBL/GenBank/DDBJ databases">
        <title>Finished genome of Dactylococcopsis salina PCC 8305.</title>
        <authorList>
            <consortium name="US DOE Joint Genome Institute"/>
            <person name="Gugger M."/>
            <person name="Coursin T."/>
            <person name="Rippka R."/>
            <person name="Tandeau De Marsac N."/>
            <person name="Huntemann M."/>
            <person name="Wei C.-L."/>
            <person name="Han J."/>
            <person name="Detter J.C."/>
            <person name="Han C."/>
            <person name="Tapia R."/>
            <person name="Daligault H."/>
            <person name="Chen A."/>
            <person name="Krypides N."/>
            <person name="Mavromatis K."/>
            <person name="Markowitz V."/>
            <person name="Szeto E."/>
            <person name="Ivanova N."/>
            <person name="Ovchinnikova G."/>
            <person name="Pagani I."/>
            <person name="Pati A."/>
            <person name="Goodwin L."/>
            <person name="Peters L."/>
            <person name="Pitluck S."/>
            <person name="Woyke T."/>
            <person name="Kerfeld C."/>
        </authorList>
    </citation>
    <scope>NUCLEOTIDE SEQUENCE [LARGE SCALE GENOMIC DNA]</scope>
    <source>
        <strain evidence="2">PCC 8305</strain>
    </source>
</reference>
<evidence type="ECO:0000313" key="3">
    <source>
        <dbReference type="Proteomes" id="UP000010482"/>
    </source>
</evidence>
<dbReference type="PANTHER" id="PTHR35302:SF1">
    <property type="entry name" value="PROTEIN COFACTOR ASSEMBLY OF COMPLEX C SUBUNIT B CCB1, CHLOROPLASTIC"/>
    <property type="match status" value="1"/>
</dbReference>
<dbReference type="Pfam" id="PF12046">
    <property type="entry name" value="CCB1"/>
    <property type="match status" value="1"/>
</dbReference>
<keyword evidence="1" id="KW-1133">Transmembrane helix</keyword>
<protein>
    <recommendedName>
        <fullName evidence="4">Cofactor assembly of complex C subunit B</fullName>
    </recommendedName>
</protein>
<keyword evidence="1" id="KW-0472">Membrane</keyword>
<dbReference type="HOGENOM" id="CLU_067692_2_0_3"/>
<dbReference type="KEGG" id="dsl:Dacsa_2116"/>
<dbReference type="STRING" id="13035.Dacsa_2116"/>
<name>K9YV32_DACS8</name>
<feature type="transmembrane region" description="Helical" evidence="1">
    <location>
        <begin position="112"/>
        <end position="131"/>
    </location>
</feature>
<proteinExistence type="predicted"/>
<dbReference type="OrthoDB" id="513241at2"/>
<feature type="transmembrane region" description="Helical" evidence="1">
    <location>
        <begin position="82"/>
        <end position="106"/>
    </location>
</feature>
<dbReference type="PATRIC" id="fig|13035.3.peg.2402"/>